<evidence type="ECO:0000313" key="23">
    <source>
        <dbReference type="Proteomes" id="UP000515203"/>
    </source>
</evidence>
<evidence type="ECO:0000256" key="18">
    <source>
        <dbReference type="ARBA" id="ARBA00076754"/>
    </source>
</evidence>
<dbReference type="OrthoDB" id="296522at2759"/>
<feature type="transmembrane region" description="Helical" evidence="20">
    <location>
        <begin position="429"/>
        <end position="447"/>
    </location>
</feature>
<dbReference type="GeneID" id="101582881"/>
<evidence type="ECO:0000256" key="9">
    <source>
        <dbReference type="ARBA" id="ARBA00022989"/>
    </source>
</evidence>
<evidence type="ECO:0000256" key="7">
    <source>
        <dbReference type="ARBA" id="ARBA00022882"/>
    </source>
</evidence>
<feature type="domain" description="Ion transport" evidence="21">
    <location>
        <begin position="272"/>
        <end position="517"/>
    </location>
</feature>
<keyword evidence="23" id="KW-1185">Reference proteome</keyword>
<evidence type="ECO:0000256" key="2">
    <source>
        <dbReference type="ARBA" id="ARBA00022448"/>
    </source>
</evidence>
<dbReference type="GO" id="GO:0008076">
    <property type="term" value="C:voltage-gated potassium channel complex"/>
    <property type="evidence" value="ECO:0007669"/>
    <property type="project" value="InterPro"/>
</dbReference>
<evidence type="ECO:0000256" key="3">
    <source>
        <dbReference type="ARBA" id="ARBA00022475"/>
    </source>
</evidence>
<evidence type="ECO:0000256" key="11">
    <source>
        <dbReference type="ARBA" id="ARBA00023136"/>
    </source>
</evidence>
<dbReference type="InterPro" id="IPR003131">
    <property type="entry name" value="T1-type_BTB"/>
</dbReference>
<dbReference type="Gene3D" id="1.20.120.350">
    <property type="entry name" value="Voltage-gated potassium channels. Chain C"/>
    <property type="match status" value="1"/>
</dbReference>
<sequence length="560" mass="63757">MLKQSNKRRRSWSSRRWGLSECQGEPYTGSGPHRQSVCSTGARSGSQASITPWVEGNYNYYIEEDEDAGEEWKDEDPAEEDKLREEVTALQHGEGADTPAQLSTLNVNVGGHSYQLDYCDVAGYPKTRLGRLATSTSRSRQLGLCDDYEAGPDEYFFDRDPAVFQLIYNFYTSGVLLVCDELCPRSFLEELGYWGVRLKYTPRCCRICFEERRDELSEQLKIQRELRAQAQAEEAEELFRDMRFYGPQRQRLWNLMEKPFSSVAAKAMGVASNLFVLISVVALALNTVEEMQQQAEQGAGGGDPRSLLEHVETLCVAFFTLEFLLRLVSTPDLRRFARSALNLVDLVAILPLYLQLLLECFTSEEQRQGKGSAREHDLETVGRVGKVGQVLRVMRLMRIFRILKLARHSTGLRAFGFTLCQCYQQVGCLMLFITMGIFAFSAAVYSVEHDMPGTNFTSILHAWWWAAVSISTVGYGDMYPETHLGRLFAFLCIAFGIILNGMPISILYNKFSDYYSKLKAYEYTAIRRERGKVKFMQRARKKMVECLAGSTTQPTQRQEN</sequence>
<keyword evidence="7" id="KW-0851">Voltage-gated channel</keyword>
<evidence type="ECO:0000256" key="16">
    <source>
        <dbReference type="ARBA" id="ARBA00065708"/>
    </source>
</evidence>
<feature type="compositionally biased region" description="Polar residues" evidence="19">
    <location>
        <begin position="36"/>
        <end position="49"/>
    </location>
</feature>
<dbReference type="Pfam" id="PF00520">
    <property type="entry name" value="Ion_trans"/>
    <property type="match status" value="1"/>
</dbReference>
<evidence type="ECO:0000256" key="8">
    <source>
        <dbReference type="ARBA" id="ARBA00022958"/>
    </source>
</evidence>
<evidence type="ECO:0000256" key="5">
    <source>
        <dbReference type="ARBA" id="ARBA00022692"/>
    </source>
</evidence>
<name>A0A6P3F257_OCTDE</name>
<dbReference type="InParanoid" id="A0A6P3F257"/>
<evidence type="ECO:0000256" key="10">
    <source>
        <dbReference type="ARBA" id="ARBA00023065"/>
    </source>
</evidence>
<gene>
    <name evidence="24" type="primary">Kcnv2</name>
</gene>
<feature type="transmembrane region" description="Helical" evidence="20">
    <location>
        <begin position="263"/>
        <end position="287"/>
    </location>
</feature>
<evidence type="ECO:0000256" key="4">
    <source>
        <dbReference type="ARBA" id="ARBA00022538"/>
    </source>
</evidence>
<dbReference type="InterPro" id="IPR011333">
    <property type="entry name" value="SKP1/BTB/POZ_sf"/>
</dbReference>
<evidence type="ECO:0000313" key="24">
    <source>
        <dbReference type="RefSeq" id="XP_004637237.1"/>
    </source>
</evidence>
<keyword evidence="8" id="KW-0630">Potassium</keyword>
<dbReference type="FunFam" id="3.30.710.10:FF:000093">
    <property type="entry name" value="Potassium voltage-gated channel subfamily V member 2"/>
    <property type="match status" value="1"/>
</dbReference>
<accession>A0A6P3F257</accession>
<reference evidence="24" key="1">
    <citation type="submission" date="2025-08" db="UniProtKB">
        <authorList>
            <consortium name="RefSeq"/>
        </authorList>
    </citation>
    <scope>IDENTIFICATION</scope>
</reference>
<feature type="transmembrane region" description="Helical" evidence="20">
    <location>
        <begin position="488"/>
        <end position="508"/>
    </location>
</feature>
<dbReference type="PRINTS" id="PR01491">
    <property type="entry name" value="KVCHANNEL"/>
</dbReference>
<dbReference type="GO" id="GO:0051260">
    <property type="term" value="P:protein homooligomerization"/>
    <property type="evidence" value="ECO:0007669"/>
    <property type="project" value="InterPro"/>
</dbReference>
<dbReference type="GO" id="GO:0005249">
    <property type="term" value="F:voltage-gated potassium channel activity"/>
    <property type="evidence" value="ECO:0007669"/>
    <property type="project" value="InterPro"/>
</dbReference>
<organism evidence="23 24">
    <name type="scientific">Octodon degus</name>
    <name type="common">Degu</name>
    <name type="synonym">Sciurus degus</name>
    <dbReference type="NCBI Taxonomy" id="10160"/>
    <lineage>
        <taxon>Eukaryota</taxon>
        <taxon>Metazoa</taxon>
        <taxon>Chordata</taxon>
        <taxon>Craniata</taxon>
        <taxon>Vertebrata</taxon>
        <taxon>Euteleostomi</taxon>
        <taxon>Mammalia</taxon>
        <taxon>Eutheria</taxon>
        <taxon>Euarchontoglires</taxon>
        <taxon>Glires</taxon>
        <taxon>Rodentia</taxon>
        <taxon>Hystricomorpha</taxon>
        <taxon>Octodontidae</taxon>
        <taxon>Octodon</taxon>
    </lineage>
</organism>
<dbReference type="GO" id="GO:0001508">
    <property type="term" value="P:action potential"/>
    <property type="evidence" value="ECO:0007669"/>
    <property type="project" value="TreeGrafter"/>
</dbReference>
<dbReference type="InterPro" id="IPR005821">
    <property type="entry name" value="Ion_trans_dom"/>
</dbReference>
<dbReference type="FunFam" id="1.10.287.70:FF:000005">
    <property type="entry name" value="potassium voltage-gated channel subfamily G member 1"/>
    <property type="match status" value="1"/>
</dbReference>
<proteinExistence type="inferred from homology"/>
<evidence type="ECO:0000259" key="21">
    <source>
        <dbReference type="Pfam" id="PF00520"/>
    </source>
</evidence>
<feature type="domain" description="Potassium channel tetramerisation-type BTB" evidence="22">
    <location>
        <begin position="106"/>
        <end position="199"/>
    </location>
</feature>
<keyword evidence="5 20" id="KW-0812">Transmembrane</keyword>
<keyword evidence="9 20" id="KW-1133">Transmembrane helix</keyword>
<dbReference type="Gene3D" id="1.10.287.70">
    <property type="match status" value="1"/>
</dbReference>
<dbReference type="RefSeq" id="XP_004637237.1">
    <property type="nucleotide sequence ID" value="XM_004637180.1"/>
</dbReference>
<comment type="function">
    <text evidence="14">Potassium channel subunit. Modulates channel activity by shifting the threshold and the half-maximal activation to more negative values.</text>
</comment>
<comment type="subunit">
    <text evidence="16">Heteromultimer with KCNB1, KCNC1 and KCNF1. Does not form homomultimers.</text>
</comment>
<comment type="similarity">
    <text evidence="15">Belongs to the potassium channel family. V (TC 1.A.1.2) subfamily. Kv8.2/KCNV2 sub-subfamily.</text>
</comment>
<dbReference type="Gene3D" id="3.30.710.10">
    <property type="entry name" value="Potassium Channel Kv1.1, Chain A"/>
    <property type="match status" value="1"/>
</dbReference>
<dbReference type="InterPro" id="IPR003968">
    <property type="entry name" value="K_chnl_volt-dep_Kv"/>
</dbReference>
<dbReference type="PRINTS" id="PR00169">
    <property type="entry name" value="KCHANNEL"/>
</dbReference>
<evidence type="ECO:0000256" key="20">
    <source>
        <dbReference type="SAM" id="Phobius"/>
    </source>
</evidence>
<dbReference type="OMA" id="YQAVAIY"/>
<evidence type="ECO:0000256" key="19">
    <source>
        <dbReference type="SAM" id="MobiDB-lite"/>
    </source>
</evidence>
<keyword evidence="10" id="KW-0406">Ion transport</keyword>
<dbReference type="AlphaFoldDB" id="A0A6P3F257"/>
<dbReference type="SUPFAM" id="SSF81324">
    <property type="entry name" value="Voltage-gated potassium channels"/>
    <property type="match status" value="1"/>
</dbReference>
<comment type="subcellular location">
    <subcellularLocation>
        <location evidence="1">Cell membrane</location>
        <topology evidence="1">Multi-pass membrane protein</topology>
    </subcellularLocation>
</comment>
<dbReference type="InterPro" id="IPR003971">
    <property type="entry name" value="K_chnl_volt-dep_Kv5/Kv9"/>
</dbReference>
<dbReference type="PANTHER" id="PTHR11537:SF40">
    <property type="entry name" value="POTASSIUM VOLTAGE-GATED CHANNEL SUBFAMILY V MEMBER 2"/>
    <property type="match status" value="1"/>
</dbReference>
<evidence type="ECO:0000256" key="12">
    <source>
        <dbReference type="ARBA" id="ARBA00023180"/>
    </source>
</evidence>
<dbReference type="FunCoup" id="A0A6P3F257">
    <property type="interactions" value="18"/>
</dbReference>
<keyword evidence="13" id="KW-0407">Ion channel</keyword>
<dbReference type="PRINTS" id="PR01494">
    <property type="entry name" value="KV9CHANNEL"/>
</dbReference>
<dbReference type="CTD" id="169522"/>
<evidence type="ECO:0000256" key="6">
    <source>
        <dbReference type="ARBA" id="ARBA00022826"/>
    </source>
</evidence>
<keyword evidence="4" id="KW-0633">Potassium transport</keyword>
<dbReference type="SUPFAM" id="SSF54695">
    <property type="entry name" value="POZ domain"/>
    <property type="match status" value="1"/>
</dbReference>
<keyword evidence="3" id="KW-1003">Cell membrane</keyword>
<evidence type="ECO:0000259" key="22">
    <source>
        <dbReference type="Pfam" id="PF02214"/>
    </source>
</evidence>
<evidence type="ECO:0000256" key="15">
    <source>
        <dbReference type="ARBA" id="ARBA00060936"/>
    </source>
</evidence>
<dbReference type="InterPro" id="IPR027359">
    <property type="entry name" value="Volt_channel_dom_sf"/>
</dbReference>
<keyword evidence="11 20" id="KW-0472">Membrane</keyword>
<keyword evidence="2" id="KW-0813">Transport</keyword>
<feature type="compositionally biased region" description="Basic residues" evidence="19">
    <location>
        <begin position="1"/>
        <end position="13"/>
    </location>
</feature>
<dbReference type="Pfam" id="PF02214">
    <property type="entry name" value="BTB_2"/>
    <property type="match status" value="1"/>
</dbReference>
<evidence type="ECO:0000256" key="13">
    <source>
        <dbReference type="ARBA" id="ARBA00023303"/>
    </source>
</evidence>
<keyword evidence="12" id="KW-0325">Glycoprotein</keyword>
<evidence type="ECO:0000256" key="14">
    <source>
        <dbReference type="ARBA" id="ARBA00056149"/>
    </source>
</evidence>
<dbReference type="InterPro" id="IPR028325">
    <property type="entry name" value="VG_K_chnl"/>
</dbReference>
<evidence type="ECO:0000256" key="1">
    <source>
        <dbReference type="ARBA" id="ARBA00004651"/>
    </source>
</evidence>
<feature type="region of interest" description="Disordered" evidence="19">
    <location>
        <begin position="1"/>
        <end position="49"/>
    </location>
</feature>
<keyword evidence="6" id="KW-0631">Potassium channel</keyword>
<protein>
    <recommendedName>
        <fullName evidence="17">Potassium voltage-gated channel subfamily V member 2</fullName>
    </recommendedName>
    <alternativeName>
        <fullName evidence="18">Voltage-gated potassium channel subunit Kv8.2</fullName>
    </alternativeName>
</protein>
<dbReference type="PANTHER" id="PTHR11537">
    <property type="entry name" value="VOLTAGE-GATED POTASSIUM CHANNEL"/>
    <property type="match status" value="1"/>
</dbReference>
<dbReference type="FunFam" id="1.20.120.350:FF:000042">
    <property type="entry name" value="Potassium voltage-gated channel subfamily V member 2"/>
    <property type="match status" value="1"/>
</dbReference>
<dbReference type="Proteomes" id="UP000515203">
    <property type="component" value="Unplaced"/>
</dbReference>
<evidence type="ECO:0000256" key="17">
    <source>
        <dbReference type="ARBA" id="ARBA00070150"/>
    </source>
</evidence>